<name>A0A8B3BUK5_MEDGN</name>
<sequence>MNLYADYTFYVSEYRGNLTDEEFDKSVIPASAYVRRITFGRADDNMEMEEVKLATCAVCDLIANDEKVRSKHSGRVVTSENTDGYSVSYESGGNGETTDDLLKRNIFDTLLLYLEPTRLLYMGVES</sequence>
<organism evidence="1 2">
    <name type="scientific">Mediterraneibacter gnavus</name>
    <name type="common">Ruminococcus gnavus</name>
    <dbReference type="NCBI Taxonomy" id="33038"/>
    <lineage>
        <taxon>Bacteria</taxon>
        <taxon>Bacillati</taxon>
        <taxon>Bacillota</taxon>
        <taxon>Clostridia</taxon>
        <taxon>Lachnospirales</taxon>
        <taxon>Lachnospiraceae</taxon>
        <taxon>Mediterraneibacter</taxon>
    </lineage>
</organism>
<comment type="caution">
    <text evidence="1">The sequence shown here is derived from an EMBL/GenBank/DDBJ whole genome shotgun (WGS) entry which is preliminary data.</text>
</comment>
<gene>
    <name evidence="1" type="ORF">DW142_07695</name>
</gene>
<evidence type="ECO:0000313" key="2">
    <source>
        <dbReference type="Proteomes" id="UP000283992"/>
    </source>
</evidence>
<dbReference type="InterPro" id="IPR013514">
    <property type="entry name" value="DUF3199_YqbG"/>
</dbReference>
<accession>A0A8B3BUK5</accession>
<dbReference type="EMBL" id="QRLN01000008">
    <property type="protein sequence ID" value="RHJ12612.1"/>
    <property type="molecule type" value="Genomic_DNA"/>
</dbReference>
<dbReference type="AlphaFoldDB" id="A0A8B3BUK5"/>
<dbReference type="RefSeq" id="WP_118341441.1">
    <property type="nucleotide sequence ID" value="NZ_OZ186716.1"/>
</dbReference>
<evidence type="ECO:0008006" key="3">
    <source>
        <dbReference type="Google" id="ProtNLM"/>
    </source>
</evidence>
<dbReference type="InterPro" id="IPR036558">
    <property type="entry name" value="YqbG-like_sf"/>
</dbReference>
<dbReference type="CDD" id="cd08053">
    <property type="entry name" value="Yqbg"/>
    <property type="match status" value="1"/>
</dbReference>
<dbReference type="Proteomes" id="UP000283992">
    <property type="component" value="Unassembled WGS sequence"/>
</dbReference>
<dbReference type="Gene3D" id="1.10.3230.10">
    <property type="entry name" value="YqbG-like"/>
    <property type="match status" value="1"/>
</dbReference>
<proteinExistence type="predicted"/>
<evidence type="ECO:0000313" key="1">
    <source>
        <dbReference type="EMBL" id="RHJ12612.1"/>
    </source>
</evidence>
<reference evidence="1 2" key="1">
    <citation type="submission" date="2018-08" db="EMBL/GenBank/DDBJ databases">
        <title>A genome reference for cultivated species of the human gut microbiota.</title>
        <authorList>
            <person name="Zou Y."/>
            <person name="Xue W."/>
            <person name="Luo G."/>
        </authorList>
    </citation>
    <scope>NUCLEOTIDE SEQUENCE [LARGE SCALE GENOMIC DNA]</scope>
    <source>
        <strain evidence="1 2">AM12-54</strain>
    </source>
</reference>
<protein>
    <recommendedName>
        <fullName evidence="3">Phage gp6-like head-tail connector protein</fullName>
    </recommendedName>
</protein>